<dbReference type="PANTHER" id="PTHR21315:SF2">
    <property type="entry name" value="APRATAXIN AND PNK-LIKE FACTOR"/>
    <property type="match status" value="1"/>
</dbReference>
<dbReference type="OMA" id="MRVINPI"/>
<dbReference type="InterPro" id="IPR008984">
    <property type="entry name" value="SMAD_FHA_dom_sf"/>
</dbReference>
<organism evidence="1 2">
    <name type="scientific">Salarias fasciatus</name>
    <name type="common">Jewelled blenny</name>
    <name type="synonym">Blennius fasciatus</name>
    <dbReference type="NCBI Taxonomy" id="181472"/>
    <lineage>
        <taxon>Eukaryota</taxon>
        <taxon>Metazoa</taxon>
        <taxon>Chordata</taxon>
        <taxon>Craniata</taxon>
        <taxon>Vertebrata</taxon>
        <taxon>Euteleostomi</taxon>
        <taxon>Actinopterygii</taxon>
        <taxon>Neopterygii</taxon>
        <taxon>Teleostei</taxon>
        <taxon>Neoteleostei</taxon>
        <taxon>Acanthomorphata</taxon>
        <taxon>Ovalentaria</taxon>
        <taxon>Blenniimorphae</taxon>
        <taxon>Blenniiformes</taxon>
        <taxon>Blennioidei</taxon>
        <taxon>Blenniidae</taxon>
        <taxon>Salariinae</taxon>
        <taxon>Salarias</taxon>
    </lineage>
</organism>
<dbReference type="AlphaFoldDB" id="A0A672I5H1"/>
<sequence length="168" mass="18662">MTRFDLVPVDGGEPVHVPPGETVLGRGPFLRTHLNPCFIQTSLADDPRPLEKGQWHLLHHGDLFSLLPGQLIFQVEVVDEDPATPRYQQADCFLLCQSNHQISSVTNQEVVGESSEKAVQEEEKKEVIVAPAEPRKRVLPDWMMAAATGISKKPALTPKGTEQFEFIS</sequence>
<name>A0A672I5H1_SALFA</name>
<dbReference type="Proteomes" id="UP000472267">
    <property type="component" value="Chromosome 6"/>
</dbReference>
<dbReference type="PANTHER" id="PTHR21315">
    <property type="entry name" value="APRATAXIN AND PNK-LIKE FACTOR-RELATED"/>
    <property type="match status" value="1"/>
</dbReference>
<dbReference type="InterPro" id="IPR039253">
    <property type="entry name" value="APLF"/>
</dbReference>
<dbReference type="GO" id="GO:0003906">
    <property type="term" value="F:DNA-(apurinic or apyrimidinic site) endonuclease activity"/>
    <property type="evidence" value="ECO:0007669"/>
    <property type="project" value="InterPro"/>
</dbReference>
<reference evidence="1" key="1">
    <citation type="submission" date="2019-06" db="EMBL/GenBank/DDBJ databases">
        <authorList>
            <consortium name="Wellcome Sanger Institute Data Sharing"/>
        </authorList>
    </citation>
    <scope>NUCLEOTIDE SEQUENCE [LARGE SCALE GENOMIC DNA]</scope>
</reference>
<dbReference type="Gene3D" id="2.60.200.20">
    <property type="match status" value="1"/>
</dbReference>
<keyword evidence="2" id="KW-1185">Reference proteome</keyword>
<dbReference type="SUPFAM" id="SSF49879">
    <property type="entry name" value="SMAD/FHA domain"/>
    <property type="match status" value="1"/>
</dbReference>
<evidence type="ECO:0000313" key="2">
    <source>
        <dbReference type="Proteomes" id="UP000472267"/>
    </source>
</evidence>
<reference evidence="1" key="3">
    <citation type="submission" date="2025-09" db="UniProtKB">
        <authorList>
            <consortium name="Ensembl"/>
        </authorList>
    </citation>
    <scope>IDENTIFICATION</scope>
</reference>
<dbReference type="GO" id="GO:0008408">
    <property type="term" value="F:3'-5' exonuclease activity"/>
    <property type="evidence" value="ECO:0007669"/>
    <property type="project" value="InterPro"/>
</dbReference>
<dbReference type="GO" id="GO:0035861">
    <property type="term" value="C:site of double-strand break"/>
    <property type="evidence" value="ECO:0007669"/>
    <property type="project" value="TreeGrafter"/>
</dbReference>
<evidence type="ECO:0000313" key="1">
    <source>
        <dbReference type="Ensembl" id="ENSSFAP00005036477.1"/>
    </source>
</evidence>
<dbReference type="Ensembl" id="ENSSFAT00005037842.1">
    <property type="protein sequence ID" value="ENSSFAP00005036477.1"/>
    <property type="gene ID" value="ENSSFAG00005018409.1"/>
</dbReference>
<reference evidence="1" key="2">
    <citation type="submission" date="2025-08" db="UniProtKB">
        <authorList>
            <consortium name="Ensembl"/>
        </authorList>
    </citation>
    <scope>IDENTIFICATION</scope>
</reference>
<protein>
    <submittedName>
        <fullName evidence="1">Zgc:165656</fullName>
    </submittedName>
</protein>
<dbReference type="GO" id="GO:0006302">
    <property type="term" value="P:double-strand break repair"/>
    <property type="evidence" value="ECO:0007669"/>
    <property type="project" value="InterPro"/>
</dbReference>
<dbReference type="GO" id="GO:0005634">
    <property type="term" value="C:nucleus"/>
    <property type="evidence" value="ECO:0007669"/>
    <property type="project" value="TreeGrafter"/>
</dbReference>
<proteinExistence type="predicted"/>
<dbReference type="InParanoid" id="A0A672I5H1"/>
<accession>A0A672I5H1</accession>